<keyword evidence="2" id="KW-0808">Transferase</keyword>
<gene>
    <name evidence="2" type="ORF">AAAX94_12920</name>
</gene>
<dbReference type="EC" id="2.4.-.-" evidence="2"/>
<feature type="domain" description="Polysaccharide pyruvyl transferase" evidence="1">
    <location>
        <begin position="13"/>
        <end position="318"/>
    </location>
</feature>
<dbReference type="GO" id="GO:0016757">
    <property type="term" value="F:glycosyltransferase activity"/>
    <property type="evidence" value="ECO:0007669"/>
    <property type="project" value="UniProtKB-KW"/>
</dbReference>
<comment type="caution">
    <text evidence="2">The sequence shown here is derived from an EMBL/GenBank/DDBJ whole genome shotgun (WGS) entry which is preliminary data.</text>
</comment>
<evidence type="ECO:0000313" key="3">
    <source>
        <dbReference type="Proteomes" id="UP001470752"/>
    </source>
</evidence>
<dbReference type="Proteomes" id="UP001470752">
    <property type="component" value="Unassembled WGS sequence"/>
</dbReference>
<dbReference type="InterPro" id="IPR007345">
    <property type="entry name" value="Polysacch_pyruvyl_Trfase"/>
</dbReference>
<accession>A0ABV1CNE5</accession>
<name>A0ABV1CNE5_9FIRM</name>
<dbReference type="RefSeq" id="WP_349084138.1">
    <property type="nucleotide sequence ID" value="NZ_JBBNFW010000179.1"/>
</dbReference>
<protein>
    <submittedName>
        <fullName evidence="2">Polysaccharide pyruvyl transferase family protein</fullName>
        <ecNumber evidence="2">2.4.-.-</ecNumber>
    </submittedName>
</protein>
<dbReference type="Pfam" id="PF04230">
    <property type="entry name" value="PS_pyruv_trans"/>
    <property type="match status" value="1"/>
</dbReference>
<organism evidence="2 3">
    <name type="scientific">Blautia acetigignens</name>
    <dbReference type="NCBI Taxonomy" id="2981783"/>
    <lineage>
        <taxon>Bacteria</taxon>
        <taxon>Bacillati</taxon>
        <taxon>Bacillota</taxon>
        <taxon>Clostridia</taxon>
        <taxon>Lachnospirales</taxon>
        <taxon>Lachnospiraceae</taxon>
        <taxon>Blautia</taxon>
    </lineage>
</organism>
<sequence>MFVGLDLAFNGVNYGMLLQAYATQVVFDALGVDTEIIDYKRTDKKGVRLTPYLTFFFFDKFKNRVISHRRCSPNKEQLSDFQKKNIMLRKEVANEFRLCRLHDVVECNGYEKLCQIGKKYDAVVVGSDQLWLPEASFGVFRTLRFVPDNVRKISYATSLGVSQYPFWCKSSAKQFLDRFDYISVREEQGKKIVTSLIEKEVEVVVDPTYLLTCDEWKKLIPQEKNQYGNYVLCYFLGSDKKARDIAIDYARKNGFRLVSILSNECFLKDDEKFGEVLIGKTPEEFVNLIRNASCVFTDSFHGMAFSIINKKDFFIFYRKRDGAASRGSRIDNALKNWGLDKRLILNGDEQELTNNNHIDYSEVDVRIAEKREMSLNYIRRSIGGQ</sequence>
<evidence type="ECO:0000259" key="1">
    <source>
        <dbReference type="Pfam" id="PF04230"/>
    </source>
</evidence>
<proteinExistence type="predicted"/>
<reference evidence="2 3" key="1">
    <citation type="submission" date="2024-04" db="EMBL/GenBank/DDBJ databases">
        <title>Human intestinal bacterial collection.</title>
        <authorList>
            <person name="Pauvert C."/>
            <person name="Hitch T.C.A."/>
            <person name="Clavel T."/>
        </authorList>
    </citation>
    <scope>NUCLEOTIDE SEQUENCE [LARGE SCALE GENOMIC DNA]</scope>
    <source>
        <strain evidence="2 3">CLA-AA-H161</strain>
    </source>
</reference>
<dbReference type="EMBL" id="JBBNFW010000179">
    <property type="protein sequence ID" value="MEQ2413914.1"/>
    <property type="molecule type" value="Genomic_DNA"/>
</dbReference>
<evidence type="ECO:0000313" key="2">
    <source>
        <dbReference type="EMBL" id="MEQ2413914.1"/>
    </source>
</evidence>
<keyword evidence="3" id="KW-1185">Reference proteome</keyword>
<keyword evidence="2" id="KW-0328">Glycosyltransferase</keyword>